<dbReference type="Pfam" id="PF00652">
    <property type="entry name" value="Ricin_B_lectin"/>
    <property type="match status" value="1"/>
</dbReference>
<organism evidence="3 4">
    <name type="scientific">Syncephalastrum racemosum</name>
    <name type="common">Filamentous fungus</name>
    <dbReference type="NCBI Taxonomy" id="13706"/>
    <lineage>
        <taxon>Eukaryota</taxon>
        <taxon>Fungi</taxon>
        <taxon>Fungi incertae sedis</taxon>
        <taxon>Mucoromycota</taxon>
        <taxon>Mucoromycotina</taxon>
        <taxon>Mucoromycetes</taxon>
        <taxon>Mucorales</taxon>
        <taxon>Syncephalastraceae</taxon>
        <taxon>Syncephalastrum</taxon>
    </lineage>
</organism>
<dbReference type="CDD" id="cd23454">
    <property type="entry name" value="beta-trefoil_Ricin_GllA-1"/>
    <property type="match status" value="1"/>
</dbReference>
<dbReference type="SMART" id="SM00458">
    <property type="entry name" value="RICIN"/>
    <property type="match status" value="1"/>
</dbReference>
<dbReference type="AlphaFoldDB" id="A0A1X2HSZ5"/>
<feature type="compositionally biased region" description="Low complexity" evidence="1">
    <location>
        <begin position="227"/>
        <end position="258"/>
    </location>
</feature>
<feature type="domain" description="Ricin B lectin" evidence="2">
    <location>
        <begin position="4"/>
        <end position="137"/>
    </location>
</feature>
<comment type="caution">
    <text evidence="3">The sequence shown here is derived from an EMBL/GenBank/DDBJ whole genome shotgun (WGS) entry which is preliminary data.</text>
</comment>
<evidence type="ECO:0000313" key="3">
    <source>
        <dbReference type="EMBL" id="ORZ02604.1"/>
    </source>
</evidence>
<dbReference type="EMBL" id="MCGN01000001">
    <property type="protein sequence ID" value="ORZ02604.1"/>
    <property type="molecule type" value="Genomic_DNA"/>
</dbReference>
<dbReference type="InParanoid" id="A0A1X2HSZ5"/>
<dbReference type="OMA" id="FICSKEY"/>
<evidence type="ECO:0000313" key="4">
    <source>
        <dbReference type="Proteomes" id="UP000242180"/>
    </source>
</evidence>
<keyword evidence="4" id="KW-1185">Reference proteome</keyword>
<feature type="compositionally biased region" description="Low complexity" evidence="1">
    <location>
        <begin position="266"/>
        <end position="283"/>
    </location>
</feature>
<feature type="compositionally biased region" description="Pro residues" evidence="1">
    <location>
        <begin position="348"/>
        <end position="359"/>
    </location>
</feature>
<feature type="region of interest" description="Disordered" evidence="1">
    <location>
        <begin position="194"/>
        <end position="359"/>
    </location>
</feature>
<dbReference type="STRING" id="13706.A0A1X2HSZ5"/>
<reference evidence="3 4" key="1">
    <citation type="submission" date="2016-07" db="EMBL/GenBank/DDBJ databases">
        <title>Pervasive Adenine N6-methylation of Active Genes in Fungi.</title>
        <authorList>
            <consortium name="DOE Joint Genome Institute"/>
            <person name="Mondo S.J."/>
            <person name="Dannebaum R.O."/>
            <person name="Kuo R.C."/>
            <person name="Labutti K."/>
            <person name="Haridas S."/>
            <person name="Kuo A."/>
            <person name="Salamov A."/>
            <person name="Ahrendt S.R."/>
            <person name="Lipzen A."/>
            <person name="Sullivan W."/>
            <person name="Andreopoulos W.B."/>
            <person name="Clum A."/>
            <person name="Lindquist E."/>
            <person name="Daum C."/>
            <person name="Ramamoorthy G.K."/>
            <person name="Gryganskyi A."/>
            <person name="Culley D."/>
            <person name="Magnuson J.K."/>
            <person name="James T.Y."/>
            <person name="O'Malley M.A."/>
            <person name="Stajich J.E."/>
            <person name="Spatafora J.W."/>
            <person name="Visel A."/>
            <person name="Grigoriev I.V."/>
        </authorList>
    </citation>
    <scope>NUCLEOTIDE SEQUENCE [LARGE SCALE GENOMIC DNA]</scope>
    <source>
        <strain evidence="3 4">NRRL 2496</strain>
    </source>
</reference>
<keyword evidence="3" id="KW-0430">Lectin</keyword>
<dbReference type="SUPFAM" id="SSF50370">
    <property type="entry name" value="Ricin B-like lectins"/>
    <property type="match status" value="1"/>
</dbReference>
<evidence type="ECO:0000259" key="2">
    <source>
        <dbReference type="SMART" id="SM00458"/>
    </source>
</evidence>
<feature type="compositionally biased region" description="Polar residues" evidence="1">
    <location>
        <begin position="194"/>
        <end position="209"/>
    </location>
</feature>
<accession>A0A1X2HSZ5</accession>
<dbReference type="Proteomes" id="UP000242180">
    <property type="component" value="Unassembled WGS sequence"/>
</dbReference>
<dbReference type="Gene3D" id="2.80.10.50">
    <property type="match status" value="1"/>
</dbReference>
<protein>
    <submittedName>
        <fullName evidence="3">Ricin B lectin domain-containing protein</fullName>
    </submittedName>
</protein>
<evidence type="ECO:0000256" key="1">
    <source>
        <dbReference type="SAM" id="MobiDB-lite"/>
    </source>
</evidence>
<feature type="compositionally biased region" description="Low complexity" evidence="1">
    <location>
        <begin position="334"/>
        <end position="347"/>
    </location>
</feature>
<name>A0A1X2HSZ5_SYNRA</name>
<dbReference type="PROSITE" id="PS50231">
    <property type="entry name" value="RICIN_B_LECTIN"/>
    <property type="match status" value="1"/>
</dbReference>
<sequence>MFPQGYFYIISRKNGYALDVYDGQTKADANIIVWPQKFQDSDNQLWTYDQGRIVNKKSGHVLDVRSSAFKKDKAVIQNKRKDKNQTQEWTFDNGFICSQVYQTMVLDIKGDSDEGGAQVLLYKRKETDNLNQQWFLEPYHTFESSLNMAADAGPLHKKADFGQPRLGYGAEVGVPPELKKLPADIKVVGVTGATATPSAPSNQQSTDSLGTPEGLNAGNYPGGYQQGSGTQTGPAGQPGYAPYSPQQQQQPSPSGAYHAPPPPLPQSQYPPQYQQPQHVYGGQASNYPPPGGAYPATSQSPPPSSNPGPGGFYPPPSSPPQHGGGYPPQNMPLPGQGYPQPGSGYPPQQNPGYPPYSPQ</sequence>
<proteinExistence type="predicted"/>
<dbReference type="OrthoDB" id="9895617at2759"/>
<dbReference type="InterPro" id="IPR000772">
    <property type="entry name" value="Ricin_B_lectin"/>
</dbReference>
<gene>
    <name evidence="3" type="ORF">BCR43DRAFT_509758</name>
</gene>
<dbReference type="InterPro" id="IPR035992">
    <property type="entry name" value="Ricin_B-like_lectins"/>
</dbReference>
<feature type="compositionally biased region" description="Pro residues" evidence="1">
    <location>
        <begin position="300"/>
        <end position="319"/>
    </location>
</feature>
<dbReference type="GO" id="GO:0030246">
    <property type="term" value="F:carbohydrate binding"/>
    <property type="evidence" value="ECO:0007669"/>
    <property type="project" value="UniProtKB-KW"/>
</dbReference>